<dbReference type="PANTHER" id="PTHR37326:SF1">
    <property type="entry name" value="BLL3975 PROTEIN"/>
    <property type="match status" value="1"/>
</dbReference>
<dbReference type="Gene3D" id="3.40.630.10">
    <property type="entry name" value="Zn peptidases"/>
    <property type="match status" value="1"/>
</dbReference>
<keyword evidence="2" id="KW-0479">Metal-binding</keyword>
<evidence type="ECO:0000256" key="4">
    <source>
        <dbReference type="ARBA" id="ARBA00022833"/>
    </source>
</evidence>
<dbReference type="InterPro" id="IPR055438">
    <property type="entry name" value="AstE_AspA_cat"/>
</dbReference>
<organism evidence="6 7">
    <name type="scientific">Microseira wollei NIES-4236</name>
    <dbReference type="NCBI Taxonomy" id="2530354"/>
    <lineage>
        <taxon>Bacteria</taxon>
        <taxon>Bacillati</taxon>
        <taxon>Cyanobacteriota</taxon>
        <taxon>Cyanophyceae</taxon>
        <taxon>Oscillatoriophycideae</taxon>
        <taxon>Aerosakkonematales</taxon>
        <taxon>Aerosakkonemataceae</taxon>
        <taxon>Microseira</taxon>
    </lineage>
</organism>
<evidence type="ECO:0000313" key="7">
    <source>
        <dbReference type="Proteomes" id="UP001050975"/>
    </source>
</evidence>
<gene>
    <name evidence="6" type="ORF">MiSe_57160</name>
</gene>
<dbReference type="Gene3D" id="2.40.50.100">
    <property type="match status" value="1"/>
</dbReference>
<comment type="cofactor">
    <cofactor evidence="1">
        <name>Zn(2+)</name>
        <dbReference type="ChEBI" id="CHEBI:29105"/>
    </cofactor>
</comment>
<keyword evidence="4" id="KW-0862">Zinc</keyword>
<comment type="caution">
    <text evidence="6">The sequence shown here is derived from an EMBL/GenBank/DDBJ whole genome shotgun (WGS) entry which is preliminary data.</text>
</comment>
<accession>A0AAV3XK09</accession>
<dbReference type="GO" id="GO:0046872">
    <property type="term" value="F:metal ion binding"/>
    <property type="evidence" value="ECO:0007669"/>
    <property type="project" value="UniProtKB-KW"/>
</dbReference>
<dbReference type="Proteomes" id="UP001050975">
    <property type="component" value="Unassembled WGS sequence"/>
</dbReference>
<dbReference type="SUPFAM" id="SSF53187">
    <property type="entry name" value="Zn-dependent exopeptidases"/>
    <property type="match status" value="1"/>
</dbReference>
<dbReference type="PANTHER" id="PTHR37326">
    <property type="entry name" value="BLL3975 PROTEIN"/>
    <property type="match status" value="1"/>
</dbReference>
<dbReference type="AlphaFoldDB" id="A0AAV3XK09"/>
<keyword evidence="3" id="KW-0378">Hydrolase</keyword>
<dbReference type="GO" id="GO:0016788">
    <property type="term" value="F:hydrolase activity, acting on ester bonds"/>
    <property type="evidence" value="ECO:0007669"/>
    <property type="project" value="InterPro"/>
</dbReference>
<evidence type="ECO:0000259" key="5">
    <source>
        <dbReference type="Pfam" id="PF24827"/>
    </source>
</evidence>
<feature type="domain" description="Succinylglutamate desuccinylase/Aspartoacylase catalytic" evidence="5">
    <location>
        <begin position="35"/>
        <end position="113"/>
    </location>
</feature>
<dbReference type="EMBL" id="BLAY01000103">
    <property type="protein sequence ID" value="GET40904.1"/>
    <property type="molecule type" value="Genomic_DNA"/>
</dbReference>
<keyword evidence="7" id="KW-1185">Reference proteome</keyword>
<dbReference type="Pfam" id="PF24827">
    <property type="entry name" value="AstE_AspA_cat"/>
    <property type="match status" value="1"/>
</dbReference>
<evidence type="ECO:0000313" key="6">
    <source>
        <dbReference type="EMBL" id="GET40904.1"/>
    </source>
</evidence>
<evidence type="ECO:0000256" key="1">
    <source>
        <dbReference type="ARBA" id="ARBA00001947"/>
    </source>
</evidence>
<reference evidence="6" key="1">
    <citation type="submission" date="2019-10" db="EMBL/GenBank/DDBJ databases">
        <title>Draft genome sequece of Microseira wollei NIES-4236.</title>
        <authorList>
            <person name="Yamaguchi H."/>
            <person name="Suzuki S."/>
            <person name="Kawachi M."/>
        </authorList>
    </citation>
    <scope>NUCLEOTIDE SEQUENCE</scope>
    <source>
        <strain evidence="6">NIES-4236</strain>
    </source>
</reference>
<protein>
    <submittedName>
        <fullName evidence="6">Succinylglutamate desuccinylase/aspartoacylase</fullName>
    </submittedName>
</protein>
<dbReference type="InterPro" id="IPR053138">
    <property type="entry name" value="N-alpha-Ac-DABA_deacetylase"/>
</dbReference>
<name>A0AAV3XK09_9CYAN</name>
<proteinExistence type="predicted"/>
<sequence length="383" mass="43570">MGLFMLPSISTIPLLQLASGDRISLQVYKFIGAKPGKKAYLQANLHGAEIVGNAVIHQLIEFLTNANETDIYGEIWLVPVCNPFSTNQRTHYFSTGRFNIYDGKDWNRIFWDYEKDCEDLEEFPKYQIDLDAETMRKNYLEKIRLGWEKQGEKIKSPQGVSLSEYYRYHLQSLCLDADYVIDIHSSSNQSIDYIYGFRGREESAKAFLLDYEILLNEYDGNAFDEAFLKPWLALEDSLADLGKSITFDIESWTFELGSGMEMNPESVKKGVLGIKNYLAQKGILSISGFPLPETASHQINFILKTQIKKYYAPAGGMVQSRVDLGKKVNAGERIYQIISFNKEEKLPNLIDVCAEKAGLVFDVATNHGVNQSEYVLTLVEFED</sequence>
<evidence type="ECO:0000256" key="3">
    <source>
        <dbReference type="ARBA" id="ARBA00022801"/>
    </source>
</evidence>
<evidence type="ECO:0000256" key="2">
    <source>
        <dbReference type="ARBA" id="ARBA00022723"/>
    </source>
</evidence>